<accession>A0A1I5KPW3</accession>
<name>A0A1I5KPW3_9PSEU</name>
<proteinExistence type="predicted"/>
<dbReference type="AlphaFoldDB" id="A0A1I5KPW3"/>
<dbReference type="Proteomes" id="UP000198727">
    <property type="component" value="Unassembled WGS sequence"/>
</dbReference>
<feature type="region of interest" description="Disordered" evidence="1">
    <location>
        <begin position="269"/>
        <end position="299"/>
    </location>
</feature>
<evidence type="ECO:0000313" key="2">
    <source>
        <dbReference type="EMBL" id="SFO87149.1"/>
    </source>
</evidence>
<evidence type="ECO:0000256" key="1">
    <source>
        <dbReference type="SAM" id="MobiDB-lite"/>
    </source>
</evidence>
<dbReference type="EMBL" id="FOWW01000001">
    <property type="protein sequence ID" value="SFO87149.1"/>
    <property type="molecule type" value="Genomic_DNA"/>
</dbReference>
<dbReference type="STRING" id="587909.SAMN05421810_101255"/>
<organism evidence="2 3">
    <name type="scientific">Amycolatopsis arida</name>
    <dbReference type="NCBI Taxonomy" id="587909"/>
    <lineage>
        <taxon>Bacteria</taxon>
        <taxon>Bacillati</taxon>
        <taxon>Actinomycetota</taxon>
        <taxon>Actinomycetes</taxon>
        <taxon>Pseudonocardiales</taxon>
        <taxon>Pseudonocardiaceae</taxon>
        <taxon>Amycolatopsis</taxon>
    </lineage>
</organism>
<sequence>MIRALYTGLLDDAALFPPGELPLSEAVPAHHRHRAAAHADLVGPFVFPAPRLAELGAVLDRPLAVSLTVPGGPAELGPALVSVAGHADVRLVAVELAQPDEVSPGEVLAALAELPPGVTGYVEVPRGPARSSTLDALAGSPYRAKFRTGGVVAAAHPDEAELADAIVGAVTRDLPFKCTAGLHHAVRHTEAGTGFEQHGFLNVLLATDAAAGGADRAEVAALLGERSTAKVVAGIRVLDAGRVGRARDRFVSFGTCSVADPVRDLVDLGLLPPAGGDDGKDTAGTDETDDTADTVEGEH</sequence>
<feature type="compositionally biased region" description="Acidic residues" evidence="1">
    <location>
        <begin position="284"/>
        <end position="299"/>
    </location>
</feature>
<dbReference type="RefSeq" id="WP_341770765.1">
    <property type="nucleotide sequence ID" value="NZ_SOEP01000002.1"/>
</dbReference>
<keyword evidence="3" id="KW-1185">Reference proteome</keyword>
<evidence type="ECO:0000313" key="3">
    <source>
        <dbReference type="Proteomes" id="UP000198727"/>
    </source>
</evidence>
<protein>
    <submittedName>
        <fullName evidence="2">Uncharacterized protein</fullName>
    </submittedName>
</protein>
<gene>
    <name evidence="2" type="ORF">SAMN05421810_101255</name>
</gene>
<reference evidence="3" key="1">
    <citation type="submission" date="2016-10" db="EMBL/GenBank/DDBJ databases">
        <authorList>
            <person name="Varghese N."/>
            <person name="Submissions S."/>
        </authorList>
    </citation>
    <scope>NUCLEOTIDE SEQUENCE [LARGE SCALE GENOMIC DNA]</scope>
    <source>
        <strain evidence="3">CGMCC 4.5579</strain>
    </source>
</reference>